<evidence type="ECO:0008006" key="4">
    <source>
        <dbReference type="Google" id="ProtNLM"/>
    </source>
</evidence>
<dbReference type="RefSeq" id="WP_007825902.1">
    <property type="nucleotide sequence ID" value="NZ_JAVRER010000094.1"/>
</dbReference>
<reference evidence="3" key="1">
    <citation type="submission" date="2023-07" db="EMBL/GenBank/DDBJ databases">
        <title>30 novel species of actinomycetes from the DSMZ collection.</title>
        <authorList>
            <person name="Nouioui I."/>
        </authorList>
    </citation>
    <scope>NUCLEOTIDE SEQUENCE [LARGE SCALE GENOMIC DNA]</scope>
    <source>
        <strain evidence="3">DSM 41982</strain>
    </source>
</reference>
<keyword evidence="1" id="KW-0812">Transmembrane</keyword>
<dbReference type="EMBL" id="JAVRER010000094">
    <property type="protein sequence ID" value="MDT0419635.1"/>
    <property type="molecule type" value="Genomic_DNA"/>
</dbReference>
<feature type="transmembrane region" description="Helical" evidence="1">
    <location>
        <begin position="59"/>
        <end position="83"/>
    </location>
</feature>
<evidence type="ECO:0000256" key="1">
    <source>
        <dbReference type="SAM" id="Phobius"/>
    </source>
</evidence>
<protein>
    <recommendedName>
        <fullName evidence="4">DUF485 domain-containing protein</fullName>
    </recommendedName>
</protein>
<comment type="caution">
    <text evidence="2">The sequence shown here is derived from an EMBL/GenBank/DDBJ whole genome shotgun (WGS) entry which is preliminary data.</text>
</comment>
<evidence type="ECO:0000313" key="2">
    <source>
        <dbReference type="EMBL" id="MDT0419635.1"/>
    </source>
</evidence>
<keyword evidence="1" id="KW-1133">Transmembrane helix</keyword>
<dbReference type="AlphaFoldDB" id="A0ABD5EDV6"/>
<feature type="transmembrane region" description="Helical" evidence="1">
    <location>
        <begin position="103"/>
        <end position="124"/>
    </location>
</feature>
<proteinExistence type="predicted"/>
<organism evidence="2 3">
    <name type="scientific">Streptomyces evansiae</name>
    <dbReference type="NCBI Taxonomy" id="3075535"/>
    <lineage>
        <taxon>Bacteria</taxon>
        <taxon>Bacillati</taxon>
        <taxon>Actinomycetota</taxon>
        <taxon>Actinomycetes</taxon>
        <taxon>Kitasatosporales</taxon>
        <taxon>Streptomycetaceae</taxon>
        <taxon>Streptomyces</taxon>
    </lineage>
</organism>
<sequence>MRSDGDQYNEFSGEGHGPVFQFRNWYGDYRPLVVSPRPTEDARAVAARQMRQARARRRFLWLTVCRVAMFSLLPLGLLVLFVLPLMDGLSGGLLRMPPPDDAVPLRLAAYVVGWMLLALPVTAARTRARHEAEHGTTLPWRQALTRAERRD</sequence>
<keyword evidence="1" id="KW-0472">Membrane</keyword>
<gene>
    <name evidence="2" type="ORF">RM574_29610</name>
</gene>
<name>A0ABD5EDV6_9ACTN</name>
<evidence type="ECO:0000313" key="3">
    <source>
        <dbReference type="Proteomes" id="UP001183607"/>
    </source>
</evidence>
<dbReference type="Proteomes" id="UP001183607">
    <property type="component" value="Unassembled WGS sequence"/>
</dbReference>
<accession>A0ABD5EDV6</accession>